<feature type="compositionally biased region" description="Polar residues" evidence="5">
    <location>
        <begin position="361"/>
        <end position="373"/>
    </location>
</feature>
<dbReference type="InterPro" id="IPR020667">
    <property type="entry name" value="DNA_mismatch_repair_MutL"/>
</dbReference>
<keyword evidence="8" id="KW-0255">Endonuclease</keyword>
<dbReference type="Gene3D" id="3.30.1540.20">
    <property type="entry name" value="MutL, C-terminal domain, dimerisation subdomain"/>
    <property type="match status" value="1"/>
</dbReference>
<keyword evidence="2 4" id="KW-0227">DNA damage</keyword>
<dbReference type="GO" id="GO:0032300">
    <property type="term" value="C:mismatch repair complex"/>
    <property type="evidence" value="ECO:0007669"/>
    <property type="project" value="InterPro"/>
</dbReference>
<dbReference type="Pfam" id="PF08676">
    <property type="entry name" value="MutL_C"/>
    <property type="match status" value="1"/>
</dbReference>
<dbReference type="PANTHER" id="PTHR10073:SF12">
    <property type="entry name" value="DNA MISMATCH REPAIR PROTEIN MLH1"/>
    <property type="match status" value="1"/>
</dbReference>
<dbReference type="SUPFAM" id="SSF55874">
    <property type="entry name" value="ATPase domain of HSP90 chaperone/DNA topoisomerase II/histidine kinase"/>
    <property type="match status" value="1"/>
</dbReference>
<dbReference type="InterPro" id="IPR042120">
    <property type="entry name" value="MutL_C_dimsub"/>
</dbReference>
<dbReference type="HAMAP" id="MF_00149">
    <property type="entry name" value="DNA_mis_repair"/>
    <property type="match status" value="1"/>
</dbReference>
<dbReference type="InterPro" id="IPR038973">
    <property type="entry name" value="MutL/Mlh/Pms-like"/>
</dbReference>
<dbReference type="InterPro" id="IPR014762">
    <property type="entry name" value="DNA_mismatch_repair_CS"/>
</dbReference>
<dbReference type="CDD" id="cd00782">
    <property type="entry name" value="MutL_Trans"/>
    <property type="match status" value="1"/>
</dbReference>
<dbReference type="GO" id="GO:0140664">
    <property type="term" value="F:ATP-dependent DNA damage sensor activity"/>
    <property type="evidence" value="ECO:0007669"/>
    <property type="project" value="InterPro"/>
</dbReference>
<evidence type="ECO:0000256" key="1">
    <source>
        <dbReference type="ARBA" id="ARBA00006082"/>
    </source>
</evidence>
<dbReference type="Proteomes" id="UP000630660">
    <property type="component" value="Unassembled WGS sequence"/>
</dbReference>
<dbReference type="InterPro" id="IPR002099">
    <property type="entry name" value="MutL/Mlh/PMS"/>
</dbReference>
<dbReference type="SUPFAM" id="SSF118116">
    <property type="entry name" value="DNA mismatch repair protein MutL"/>
    <property type="match status" value="1"/>
</dbReference>
<accession>A0A9D5K8L9</accession>
<dbReference type="PANTHER" id="PTHR10073">
    <property type="entry name" value="DNA MISMATCH REPAIR PROTEIN MLH, PMS, MUTL"/>
    <property type="match status" value="1"/>
</dbReference>
<comment type="similarity">
    <text evidence="1 4">Belongs to the DNA mismatch repair MutL/HexB family.</text>
</comment>
<dbReference type="GO" id="GO:0006298">
    <property type="term" value="P:mismatch repair"/>
    <property type="evidence" value="ECO:0007669"/>
    <property type="project" value="UniProtKB-UniRule"/>
</dbReference>
<dbReference type="AlphaFoldDB" id="A0A9D5K8L9"/>
<keyword evidence="3 4" id="KW-0234">DNA repair</keyword>
<feature type="domain" description="MutL C-terminal dimerisation" evidence="6">
    <location>
        <begin position="403"/>
        <end position="540"/>
    </location>
</feature>
<keyword evidence="8" id="KW-0378">Hydrolase</keyword>
<dbReference type="SMART" id="SM00853">
    <property type="entry name" value="MutL_C"/>
    <property type="match status" value="1"/>
</dbReference>
<evidence type="ECO:0000256" key="4">
    <source>
        <dbReference type="HAMAP-Rule" id="MF_00149"/>
    </source>
</evidence>
<comment type="function">
    <text evidence="4">This protein is involved in the repair of mismatches in DNA. It is required for dam-dependent methyl-directed DNA mismatch repair. May act as a 'molecular matchmaker', a protein that promotes the formation of a stable complex between two or more DNA-binding proteins in an ATP-dependent manner without itself being part of a final effector complex.</text>
</comment>
<evidence type="ECO:0000313" key="9">
    <source>
        <dbReference type="Proteomes" id="UP000630660"/>
    </source>
</evidence>
<dbReference type="GO" id="GO:0030983">
    <property type="term" value="F:mismatched DNA binding"/>
    <property type="evidence" value="ECO:0007669"/>
    <property type="project" value="InterPro"/>
</dbReference>
<dbReference type="InterPro" id="IPR037198">
    <property type="entry name" value="MutL_C_sf"/>
</dbReference>
<dbReference type="GO" id="GO:0004519">
    <property type="term" value="F:endonuclease activity"/>
    <property type="evidence" value="ECO:0007669"/>
    <property type="project" value="UniProtKB-KW"/>
</dbReference>
<dbReference type="CDD" id="cd16926">
    <property type="entry name" value="HATPase_MutL-MLH-PMS-like"/>
    <property type="match status" value="1"/>
</dbReference>
<dbReference type="EMBL" id="WJKJ01000150">
    <property type="protein sequence ID" value="MBD3364473.1"/>
    <property type="molecule type" value="Genomic_DNA"/>
</dbReference>
<dbReference type="SMART" id="SM01340">
    <property type="entry name" value="DNA_mis_repair"/>
    <property type="match status" value="1"/>
</dbReference>
<feature type="region of interest" description="Disordered" evidence="5">
    <location>
        <begin position="343"/>
        <end position="390"/>
    </location>
</feature>
<dbReference type="Gene3D" id="3.30.1370.100">
    <property type="entry name" value="MutL, C-terminal domain, regulatory subdomain"/>
    <property type="match status" value="1"/>
</dbReference>
<reference evidence="8" key="1">
    <citation type="submission" date="2019-11" db="EMBL/GenBank/DDBJ databases">
        <title>Microbial mats filling the niche in hypersaline microbial mats.</title>
        <authorList>
            <person name="Wong H.L."/>
            <person name="Macleod F.I."/>
            <person name="White R.A. III"/>
            <person name="Burns B.P."/>
        </authorList>
    </citation>
    <scope>NUCLEOTIDE SEQUENCE</scope>
    <source>
        <strain evidence="8">Bin_327</strain>
    </source>
</reference>
<evidence type="ECO:0000313" key="8">
    <source>
        <dbReference type="EMBL" id="MBD3364473.1"/>
    </source>
</evidence>
<dbReference type="SUPFAM" id="SSF54211">
    <property type="entry name" value="Ribosomal protein S5 domain 2-like"/>
    <property type="match status" value="1"/>
</dbReference>
<dbReference type="InterPro" id="IPR036890">
    <property type="entry name" value="HATPase_C_sf"/>
</dbReference>
<proteinExistence type="inferred from homology"/>
<evidence type="ECO:0000256" key="2">
    <source>
        <dbReference type="ARBA" id="ARBA00022763"/>
    </source>
</evidence>
<dbReference type="InterPro" id="IPR014721">
    <property type="entry name" value="Ribsml_uS5_D2-typ_fold_subgr"/>
</dbReference>
<evidence type="ECO:0000256" key="5">
    <source>
        <dbReference type="SAM" id="MobiDB-lite"/>
    </source>
</evidence>
<dbReference type="Pfam" id="PF13589">
    <property type="entry name" value="HATPase_c_3"/>
    <property type="match status" value="1"/>
</dbReference>
<dbReference type="Gene3D" id="3.30.565.10">
    <property type="entry name" value="Histidine kinase-like ATPase, C-terminal domain"/>
    <property type="match status" value="1"/>
</dbReference>
<gene>
    <name evidence="4 8" type="primary">mutL</name>
    <name evidence="8" type="ORF">GF359_04595</name>
</gene>
<dbReference type="InterPro" id="IPR013507">
    <property type="entry name" value="DNA_mismatch_S5_2-like"/>
</dbReference>
<keyword evidence="8" id="KW-0540">Nuclease</keyword>
<dbReference type="GO" id="GO:0016887">
    <property type="term" value="F:ATP hydrolysis activity"/>
    <property type="evidence" value="ECO:0007669"/>
    <property type="project" value="InterPro"/>
</dbReference>
<sequence length="583" mass="66028">MSIRILSAETAAKIAAGEVIIRPASAVKELIENSLDAGAKKIEVYLKEGGKRLVKVVDDGEGIPSDEVELTIKRFATSKLASAGDLVRISSYGFRGEALASMAEVSELTVETQQEGTQSGIILRVKAGKVIEKKETVRSRGTTVSVSNLFFNLPARRSFLRGESYERRMILAVVRNYALLHPEIRFEVRTPKRKVAEYTSCRDWLERIKSVYPKLKSAELIPLNQKHRLLSIEGYIIRPDQSLEIKKLQRIFFNNRPVIYRAIYRAVIEGFGPQPDNVVPFFILKLNSPADMLDSNIHPAKTEVRYRDERFLFDFVSQAVRQAVHKEAVSNLTYTQLPSYTHLRPYPKSLTHPTQPRDDSAQLNMHGNRQSSPPTDPAIVSGSYKYTEDTGGETADTPLYHASFWQLQETYILAQVSSGLIIVDQHAAHERILFEEMLTRLWKTPRQRLLFPLIVELNPEEYAIFEEITDYLPELGLEAKPFGPDQIMIETLPADAKMGPAELSALFTDFVESSEVKLGNREKMAAFIACHGAIKAGQRLSQQEMESLINRLFRCETPYFCPHGRPTVIKFTMSDLDKRFGRF</sequence>
<dbReference type="InterPro" id="IPR042121">
    <property type="entry name" value="MutL_C_regsub"/>
</dbReference>
<dbReference type="InterPro" id="IPR014790">
    <property type="entry name" value="MutL_C"/>
</dbReference>
<name>A0A9D5K8L9_UNCW3</name>
<dbReference type="NCBIfam" id="TIGR00585">
    <property type="entry name" value="mutl"/>
    <property type="match status" value="1"/>
</dbReference>
<evidence type="ECO:0000259" key="6">
    <source>
        <dbReference type="SMART" id="SM00853"/>
    </source>
</evidence>
<protein>
    <recommendedName>
        <fullName evidence="4">DNA mismatch repair protein MutL</fullName>
    </recommendedName>
</protein>
<dbReference type="InterPro" id="IPR020568">
    <property type="entry name" value="Ribosomal_Su5_D2-typ_SF"/>
</dbReference>
<dbReference type="Pfam" id="PF01119">
    <property type="entry name" value="DNA_mis_repair"/>
    <property type="match status" value="1"/>
</dbReference>
<evidence type="ECO:0000259" key="7">
    <source>
        <dbReference type="SMART" id="SM01340"/>
    </source>
</evidence>
<comment type="caution">
    <text evidence="8">The sequence shown here is derived from an EMBL/GenBank/DDBJ whole genome shotgun (WGS) entry which is preliminary data.</text>
</comment>
<dbReference type="PROSITE" id="PS00058">
    <property type="entry name" value="DNA_MISMATCH_REPAIR_1"/>
    <property type="match status" value="1"/>
</dbReference>
<feature type="domain" description="DNA mismatch repair protein S5" evidence="7">
    <location>
        <begin position="208"/>
        <end position="325"/>
    </location>
</feature>
<organism evidence="8 9">
    <name type="scientific">candidate division WOR-3 bacterium</name>
    <dbReference type="NCBI Taxonomy" id="2052148"/>
    <lineage>
        <taxon>Bacteria</taxon>
        <taxon>Bacteria division WOR-3</taxon>
    </lineage>
</organism>
<evidence type="ECO:0000256" key="3">
    <source>
        <dbReference type="ARBA" id="ARBA00023204"/>
    </source>
</evidence>
<dbReference type="GO" id="GO:0005524">
    <property type="term" value="F:ATP binding"/>
    <property type="evidence" value="ECO:0007669"/>
    <property type="project" value="InterPro"/>
</dbReference>
<dbReference type="Gene3D" id="3.30.230.10">
    <property type="match status" value="1"/>
</dbReference>
<dbReference type="FunFam" id="3.30.565.10:FF:000003">
    <property type="entry name" value="DNA mismatch repair endonuclease MutL"/>
    <property type="match status" value="1"/>
</dbReference>